<keyword evidence="1" id="KW-1133">Transmembrane helix</keyword>
<proteinExistence type="predicted"/>
<evidence type="ECO:0000256" key="1">
    <source>
        <dbReference type="SAM" id="Phobius"/>
    </source>
</evidence>
<dbReference type="AlphaFoldDB" id="A0A6N3CLV4"/>
<name>A0A6N3CLV4_STROR</name>
<organism evidence="2">
    <name type="scientific">Streptococcus oralis</name>
    <dbReference type="NCBI Taxonomy" id="1303"/>
    <lineage>
        <taxon>Bacteria</taxon>
        <taxon>Bacillati</taxon>
        <taxon>Bacillota</taxon>
        <taxon>Bacilli</taxon>
        <taxon>Lactobacillales</taxon>
        <taxon>Streptococcaceae</taxon>
        <taxon>Streptococcus</taxon>
    </lineage>
</organism>
<evidence type="ECO:0000313" key="2">
    <source>
        <dbReference type="EMBL" id="VYU18046.1"/>
    </source>
</evidence>
<dbReference type="EMBL" id="CACRUL010000016">
    <property type="protein sequence ID" value="VYU18046.1"/>
    <property type="molecule type" value="Genomic_DNA"/>
</dbReference>
<gene>
    <name evidence="2" type="ORF">SRLFYP117_01241</name>
</gene>
<feature type="transmembrane region" description="Helical" evidence="1">
    <location>
        <begin position="21"/>
        <end position="42"/>
    </location>
</feature>
<accession>A0A6N3CLV4</accession>
<sequence>MKHNKLLNRSYRTYFLKTKKLTFLSLLIIIFILGGLAYLVAITENENLKFAFESVCSPFIIALVLLEFEYNSGETDEYNNKIKSVPNEKTEK</sequence>
<dbReference type="RefSeq" id="WP_156676921.1">
    <property type="nucleotide sequence ID" value="NZ_CACRUL010000016.1"/>
</dbReference>
<protein>
    <submittedName>
        <fullName evidence="2">Uncharacterized protein</fullName>
    </submittedName>
</protein>
<reference evidence="2" key="1">
    <citation type="submission" date="2019-11" db="EMBL/GenBank/DDBJ databases">
        <authorList>
            <person name="Feng L."/>
        </authorList>
    </citation>
    <scope>NUCLEOTIDE SEQUENCE</scope>
    <source>
        <strain evidence="2">SrubneriLFYP117</strain>
    </source>
</reference>
<keyword evidence="1" id="KW-0812">Transmembrane</keyword>
<keyword evidence="1" id="KW-0472">Membrane</keyword>